<evidence type="ECO:0000256" key="3">
    <source>
        <dbReference type="ARBA" id="ARBA00022989"/>
    </source>
</evidence>
<dbReference type="RefSeq" id="WP_147159606.1">
    <property type="nucleotide sequence ID" value="NZ_BJYR01000013.1"/>
</dbReference>
<feature type="domain" description="NfeD-like C-terminal" evidence="6">
    <location>
        <begin position="94"/>
        <end position="146"/>
    </location>
</feature>
<protein>
    <submittedName>
        <fullName evidence="7">Membrane protein</fullName>
    </submittedName>
</protein>
<evidence type="ECO:0000256" key="1">
    <source>
        <dbReference type="ARBA" id="ARBA00004141"/>
    </source>
</evidence>
<feature type="transmembrane region" description="Helical" evidence="5">
    <location>
        <begin position="58"/>
        <end position="77"/>
    </location>
</feature>
<evidence type="ECO:0000313" key="8">
    <source>
        <dbReference type="Proteomes" id="UP000321464"/>
    </source>
</evidence>
<reference evidence="7 8" key="1">
    <citation type="submission" date="2019-07" db="EMBL/GenBank/DDBJ databases">
        <title>Whole genome shotgun sequence of Novosphingobium sediminis NBRC 106119.</title>
        <authorList>
            <person name="Hosoyama A."/>
            <person name="Uohara A."/>
            <person name="Ohji S."/>
            <person name="Ichikawa N."/>
        </authorList>
    </citation>
    <scope>NUCLEOTIDE SEQUENCE [LARGE SCALE GENOMIC DNA]</scope>
    <source>
        <strain evidence="7 8">NBRC 106119</strain>
    </source>
</reference>
<keyword evidence="3 5" id="KW-1133">Transmembrane helix</keyword>
<dbReference type="InterPro" id="IPR012340">
    <property type="entry name" value="NA-bd_OB-fold"/>
</dbReference>
<evidence type="ECO:0000259" key="6">
    <source>
        <dbReference type="Pfam" id="PF01957"/>
    </source>
</evidence>
<dbReference type="InterPro" id="IPR052165">
    <property type="entry name" value="Membrane_assoc_protease"/>
</dbReference>
<dbReference type="Gene3D" id="2.40.50.140">
    <property type="entry name" value="Nucleic acid-binding proteins"/>
    <property type="match status" value="1"/>
</dbReference>
<feature type="transmembrane region" description="Helical" evidence="5">
    <location>
        <begin position="31"/>
        <end position="52"/>
    </location>
</feature>
<keyword evidence="8" id="KW-1185">Reference proteome</keyword>
<dbReference type="AlphaFoldDB" id="A0A512AKY8"/>
<dbReference type="GO" id="GO:0005886">
    <property type="term" value="C:plasma membrane"/>
    <property type="evidence" value="ECO:0007669"/>
    <property type="project" value="TreeGrafter"/>
</dbReference>
<feature type="transmembrane region" description="Helical" evidence="5">
    <location>
        <begin position="6"/>
        <end position="24"/>
    </location>
</feature>
<organism evidence="7 8">
    <name type="scientific">Novosphingobium sediminis</name>
    <dbReference type="NCBI Taxonomy" id="707214"/>
    <lineage>
        <taxon>Bacteria</taxon>
        <taxon>Pseudomonadati</taxon>
        <taxon>Pseudomonadota</taxon>
        <taxon>Alphaproteobacteria</taxon>
        <taxon>Sphingomonadales</taxon>
        <taxon>Sphingomonadaceae</taxon>
        <taxon>Novosphingobium</taxon>
    </lineage>
</organism>
<name>A0A512AKY8_9SPHN</name>
<dbReference type="Proteomes" id="UP000321464">
    <property type="component" value="Unassembled WGS sequence"/>
</dbReference>
<gene>
    <name evidence="7" type="ORF">NSE01_21490</name>
</gene>
<comment type="subcellular location">
    <subcellularLocation>
        <location evidence="1">Membrane</location>
        <topology evidence="1">Multi-pass membrane protein</topology>
    </subcellularLocation>
</comment>
<evidence type="ECO:0000256" key="2">
    <source>
        <dbReference type="ARBA" id="ARBA00022692"/>
    </source>
</evidence>
<dbReference type="EMBL" id="BJYR01000013">
    <property type="protein sequence ID" value="GEO00317.1"/>
    <property type="molecule type" value="Genomic_DNA"/>
</dbReference>
<proteinExistence type="predicted"/>
<dbReference type="PANTHER" id="PTHR33507">
    <property type="entry name" value="INNER MEMBRANE PROTEIN YBBJ"/>
    <property type="match status" value="1"/>
</dbReference>
<dbReference type="PANTHER" id="PTHR33507:SF3">
    <property type="entry name" value="INNER MEMBRANE PROTEIN YBBJ"/>
    <property type="match status" value="1"/>
</dbReference>
<keyword evidence="4 5" id="KW-0472">Membrane</keyword>
<dbReference type="Pfam" id="PF01957">
    <property type="entry name" value="NfeD"/>
    <property type="match status" value="1"/>
</dbReference>
<accession>A0A512AKY8</accession>
<evidence type="ECO:0000313" key="7">
    <source>
        <dbReference type="EMBL" id="GEO00317.1"/>
    </source>
</evidence>
<comment type="caution">
    <text evidence="7">The sequence shown here is derived from an EMBL/GenBank/DDBJ whole genome shotgun (WGS) entry which is preliminary data.</text>
</comment>
<evidence type="ECO:0000256" key="5">
    <source>
        <dbReference type="SAM" id="Phobius"/>
    </source>
</evidence>
<sequence length="149" mass="15722">MAVVTQLFGLHWGWMALGVALAIAEIVAPGYFLIWLAAAALLTGLVAATMPVGLEAEIVLFVVLCALALAAGRRWVLRHPVHSADPMLNDRGGQIVGQSVVVTHVIEGGGGRVRHGDTEWLARGPDAQPGTRMRVTGADGTVLLVEHLH</sequence>
<evidence type="ECO:0000256" key="4">
    <source>
        <dbReference type="ARBA" id="ARBA00023136"/>
    </source>
</evidence>
<dbReference type="InterPro" id="IPR002810">
    <property type="entry name" value="NfeD-like_C"/>
</dbReference>
<dbReference type="OrthoDB" id="9810336at2"/>
<keyword evidence="2 5" id="KW-0812">Transmembrane</keyword>